<dbReference type="PROSITE" id="PS51832">
    <property type="entry name" value="HD_GYP"/>
    <property type="match status" value="1"/>
</dbReference>
<dbReference type="SUPFAM" id="SSF109604">
    <property type="entry name" value="HD-domain/PDEase-like"/>
    <property type="match status" value="1"/>
</dbReference>
<dbReference type="SMART" id="SM00471">
    <property type="entry name" value="HDc"/>
    <property type="match status" value="1"/>
</dbReference>
<proteinExistence type="predicted"/>
<name>A0ABV1BX11_9FIRM</name>
<dbReference type="Proteomes" id="UP001442364">
    <property type="component" value="Unassembled WGS sequence"/>
</dbReference>
<dbReference type="InterPro" id="IPR037522">
    <property type="entry name" value="HD_GYP_dom"/>
</dbReference>
<dbReference type="Pfam" id="PF13487">
    <property type="entry name" value="HD_5"/>
    <property type="match status" value="1"/>
</dbReference>
<organism evidence="3 4">
    <name type="scientific">[Lactobacillus] rogosae</name>
    <dbReference type="NCBI Taxonomy" id="706562"/>
    <lineage>
        <taxon>Bacteria</taxon>
        <taxon>Bacillati</taxon>
        <taxon>Bacillota</taxon>
        <taxon>Clostridia</taxon>
        <taxon>Lachnospirales</taxon>
        <taxon>Lachnospiraceae</taxon>
        <taxon>Lachnospira</taxon>
    </lineage>
</organism>
<sequence>MNELTIFIFDAEEGMELSRDVILNDGSILLTKGTVLNLDLISRISGHHILEISVYDKTEADSAIDNRTISSISAVDGAKEAAKAADDENTKYYETVRNSEEFKTFEEHYNEHIDTFKDDLKKLISSDDEVNTKSLVKNTIDIVAESNNSLQLFDMLHAMRDVDDLTYVHSMNVALIASVIGKWIGYNQEKIKVLTLAGLMHDIGKLLIPEKILNKPGNLTDNEYEIMKKHVNLGYEQVKNKFMPMSVKEAILLHHEKCDGTGYPFGLKSDKIPETAKIIAIADVYDAMTSSRIYRAPICPFEVVRLMYEDAFTKFDPVFAIPFLKNVASSYIHTDVRLSDGRVGKVILINDSALHKPVVQVDGEYIDLSKKKDLNITALL</sequence>
<dbReference type="EC" id="3.1.4.-" evidence="3"/>
<dbReference type="PANTHER" id="PTHR43155">
    <property type="entry name" value="CYCLIC DI-GMP PHOSPHODIESTERASE PA4108-RELATED"/>
    <property type="match status" value="1"/>
</dbReference>
<comment type="caution">
    <text evidence="3">The sequence shown here is derived from an EMBL/GenBank/DDBJ whole genome shotgun (WGS) entry which is preliminary data.</text>
</comment>
<dbReference type="GO" id="GO:0016787">
    <property type="term" value="F:hydrolase activity"/>
    <property type="evidence" value="ECO:0007669"/>
    <property type="project" value="UniProtKB-KW"/>
</dbReference>
<dbReference type="RefSeq" id="WP_349153790.1">
    <property type="nucleotide sequence ID" value="NZ_JBBMER010000007.1"/>
</dbReference>
<reference evidence="3 4" key="1">
    <citation type="submission" date="2024-03" db="EMBL/GenBank/DDBJ databases">
        <title>Human intestinal bacterial collection.</title>
        <authorList>
            <person name="Pauvert C."/>
            <person name="Hitch T.C.A."/>
            <person name="Clavel T."/>
        </authorList>
    </citation>
    <scope>NUCLEOTIDE SEQUENCE [LARGE SCALE GENOMIC DNA]</scope>
    <source>
        <strain evidence="3 4">CLA-AA-H255</strain>
    </source>
</reference>
<dbReference type="Gene3D" id="1.10.3210.10">
    <property type="entry name" value="Hypothetical protein af1432"/>
    <property type="match status" value="1"/>
</dbReference>
<keyword evidence="4" id="KW-1185">Reference proteome</keyword>
<feature type="domain" description="HD" evidence="1">
    <location>
        <begin position="166"/>
        <end position="288"/>
    </location>
</feature>
<dbReference type="InterPro" id="IPR006675">
    <property type="entry name" value="HDIG_dom"/>
</dbReference>
<keyword evidence="3" id="KW-0378">Hydrolase</keyword>
<protein>
    <submittedName>
        <fullName evidence="3">HD-GYP domain-containing protein</fullName>
        <ecNumber evidence="3">3.1.4.-</ecNumber>
    </submittedName>
</protein>
<gene>
    <name evidence="3" type="ORF">WMO14_10340</name>
</gene>
<evidence type="ECO:0000259" key="1">
    <source>
        <dbReference type="PROSITE" id="PS51831"/>
    </source>
</evidence>
<dbReference type="PROSITE" id="PS51831">
    <property type="entry name" value="HD"/>
    <property type="match status" value="1"/>
</dbReference>
<dbReference type="InterPro" id="IPR003607">
    <property type="entry name" value="HD/PDEase_dom"/>
</dbReference>
<dbReference type="EMBL" id="JBBMER010000007">
    <property type="protein sequence ID" value="MEQ2380279.1"/>
    <property type="molecule type" value="Genomic_DNA"/>
</dbReference>
<evidence type="ECO:0000313" key="4">
    <source>
        <dbReference type="Proteomes" id="UP001442364"/>
    </source>
</evidence>
<evidence type="ECO:0000313" key="3">
    <source>
        <dbReference type="EMBL" id="MEQ2380279.1"/>
    </source>
</evidence>
<dbReference type="PANTHER" id="PTHR43155:SF2">
    <property type="entry name" value="CYCLIC DI-GMP PHOSPHODIESTERASE PA4108"/>
    <property type="match status" value="1"/>
</dbReference>
<dbReference type="CDD" id="cd00077">
    <property type="entry name" value="HDc"/>
    <property type="match status" value="1"/>
</dbReference>
<evidence type="ECO:0000259" key="2">
    <source>
        <dbReference type="PROSITE" id="PS51832"/>
    </source>
</evidence>
<dbReference type="NCBIfam" id="TIGR00277">
    <property type="entry name" value="HDIG"/>
    <property type="match status" value="1"/>
</dbReference>
<accession>A0ABV1BX11</accession>
<feature type="domain" description="HD-GYP" evidence="2">
    <location>
        <begin position="144"/>
        <end position="339"/>
    </location>
</feature>
<dbReference type="InterPro" id="IPR006674">
    <property type="entry name" value="HD_domain"/>
</dbReference>